<evidence type="ECO:0000313" key="2">
    <source>
        <dbReference type="EMBL" id="KKN79814.1"/>
    </source>
</evidence>
<proteinExistence type="predicted"/>
<comment type="caution">
    <text evidence="2">The sequence shown here is derived from an EMBL/GenBank/DDBJ whole genome shotgun (WGS) entry which is preliminary data.</text>
</comment>
<feature type="region of interest" description="Disordered" evidence="1">
    <location>
        <begin position="146"/>
        <end position="184"/>
    </location>
</feature>
<organism evidence="2">
    <name type="scientific">marine sediment metagenome</name>
    <dbReference type="NCBI Taxonomy" id="412755"/>
    <lineage>
        <taxon>unclassified sequences</taxon>
        <taxon>metagenomes</taxon>
        <taxon>ecological metagenomes</taxon>
    </lineage>
</organism>
<gene>
    <name evidence="2" type="ORF">LCGC14_0336690</name>
</gene>
<dbReference type="AlphaFoldDB" id="A0A0F9TKN9"/>
<feature type="region of interest" description="Disordered" evidence="1">
    <location>
        <begin position="100"/>
        <end position="123"/>
    </location>
</feature>
<feature type="compositionally biased region" description="Basic and acidic residues" evidence="1">
    <location>
        <begin position="101"/>
        <end position="119"/>
    </location>
</feature>
<name>A0A0F9TKN9_9ZZZZ</name>
<sequence length="363" mass="39507">MTSAQDEIAREIAESNEQTRRQWRVSGDTWNMGGRQDRHDAIVAQLQLCGSIVGDLSRALGFNPDEVRLLAATSSDLVWFHLLDGREWVRLSRMFANGRAEATEGERTPPISTDDKDRPGVPGVAPAIDDEVREFYDAMDGVLGCPDSPAKEKGERKSPDCTEARSPVDRTEAAGRIEEGAKQGAARREKTVKRYLGDGVFAEYDGHRLNLTAKFGGADGLVFHTIHLAPDVMDEMVRFNRDLASEVGGLICSVCNSLAKTRWGYLAGDLSPCCGKGRLKKAEDAEDADGRQAGTLPLSSLSESDYLFMAGAVGLSLRQHTQATLSDLATVAVVTEGQIRAYVGEVDHLSFGPCGHCVRRRPE</sequence>
<dbReference type="EMBL" id="LAZR01000242">
    <property type="protein sequence ID" value="KKN79814.1"/>
    <property type="molecule type" value="Genomic_DNA"/>
</dbReference>
<protein>
    <submittedName>
        <fullName evidence="2">Uncharacterized protein</fullName>
    </submittedName>
</protein>
<evidence type="ECO:0000256" key="1">
    <source>
        <dbReference type="SAM" id="MobiDB-lite"/>
    </source>
</evidence>
<accession>A0A0F9TKN9</accession>
<reference evidence="2" key="1">
    <citation type="journal article" date="2015" name="Nature">
        <title>Complex archaea that bridge the gap between prokaryotes and eukaryotes.</title>
        <authorList>
            <person name="Spang A."/>
            <person name="Saw J.H."/>
            <person name="Jorgensen S.L."/>
            <person name="Zaremba-Niedzwiedzka K."/>
            <person name="Martijn J."/>
            <person name="Lind A.E."/>
            <person name="van Eijk R."/>
            <person name="Schleper C."/>
            <person name="Guy L."/>
            <person name="Ettema T.J."/>
        </authorList>
    </citation>
    <scope>NUCLEOTIDE SEQUENCE</scope>
</reference>
<feature type="compositionally biased region" description="Basic and acidic residues" evidence="1">
    <location>
        <begin position="149"/>
        <end position="184"/>
    </location>
</feature>